<reference evidence="2 3" key="1">
    <citation type="submission" date="2014-08" db="EMBL/GenBank/DDBJ databases">
        <title>Whole genome shotgun sequence of Sphingomonas paucimobilis NBRC 13935.</title>
        <authorList>
            <person name="Hosoyama A."/>
            <person name="Hashimoto M."/>
            <person name="Hosoyama Y."/>
            <person name="Noguchi M."/>
            <person name="Uohara A."/>
            <person name="Ohji S."/>
            <person name="Katano-Makiyama Y."/>
            <person name="Ichikawa N."/>
            <person name="Kimura A."/>
            <person name="Yamazoe A."/>
            <person name="Fujita N."/>
        </authorList>
    </citation>
    <scope>NUCLEOTIDE SEQUENCE [LARGE SCALE GENOMIC DNA]</scope>
    <source>
        <strain evidence="2 3">NBRC 13935</strain>
    </source>
</reference>
<keyword evidence="3" id="KW-1185">Reference proteome</keyword>
<proteinExistence type="predicted"/>
<dbReference type="Proteomes" id="UP000032025">
    <property type="component" value="Unassembled WGS sequence"/>
</dbReference>
<organism evidence="2 3">
    <name type="scientific">Sphingomonas paucimobilis NBRC 13935</name>
    <dbReference type="NCBI Taxonomy" id="1219050"/>
    <lineage>
        <taxon>Bacteria</taxon>
        <taxon>Pseudomonadati</taxon>
        <taxon>Pseudomonadota</taxon>
        <taxon>Alphaproteobacteria</taxon>
        <taxon>Sphingomonadales</taxon>
        <taxon>Sphingomonadaceae</taxon>
        <taxon>Sphingomonas</taxon>
    </lineage>
</organism>
<sequence>MRRSLAASIGLILGLMPTAPVAAQDGTMPPARPADAAQQIQIARSILHQVQPCANRQVNPGPGANRIWVQMKLHLARDGSLAEIPQIVGHGGVDGDNERYVGQIDAAAMASFEHCTPLHGLPAELYDGPGGWSHIMMRYKLPG</sequence>
<comment type="caution">
    <text evidence="2">The sequence shown here is derived from an EMBL/GenBank/DDBJ whole genome shotgun (WGS) entry which is preliminary data.</text>
</comment>
<feature type="chain" id="PRO_5002200187" evidence="1">
    <location>
        <begin position="23"/>
        <end position="143"/>
    </location>
</feature>
<evidence type="ECO:0000313" key="3">
    <source>
        <dbReference type="Proteomes" id="UP000032025"/>
    </source>
</evidence>
<gene>
    <name evidence="2" type="ORF">SP6_57_00410</name>
</gene>
<evidence type="ECO:0000256" key="1">
    <source>
        <dbReference type="SAM" id="SignalP"/>
    </source>
</evidence>
<name>A0A0C9NL89_SPHPI</name>
<dbReference type="EMBL" id="BBJS01000057">
    <property type="protein sequence ID" value="GAN15423.1"/>
    <property type="molecule type" value="Genomic_DNA"/>
</dbReference>
<keyword evidence="1" id="KW-0732">Signal</keyword>
<evidence type="ECO:0000313" key="2">
    <source>
        <dbReference type="EMBL" id="GAN15423.1"/>
    </source>
</evidence>
<accession>A0A0C9NL89</accession>
<dbReference type="SUPFAM" id="SSF74653">
    <property type="entry name" value="TolA/TonB C-terminal domain"/>
    <property type="match status" value="1"/>
</dbReference>
<dbReference type="GeneID" id="78527665"/>
<feature type="signal peptide" evidence="1">
    <location>
        <begin position="1"/>
        <end position="22"/>
    </location>
</feature>
<dbReference type="AlphaFoldDB" id="A0A0C9NL89"/>
<protein>
    <submittedName>
        <fullName evidence="2">DNA, contig: SP657</fullName>
    </submittedName>
</protein>
<dbReference type="RefSeq" id="WP_050794221.1">
    <property type="nucleotide sequence ID" value="NZ_BBJS01000057.1"/>
</dbReference>